<dbReference type="EMBL" id="CP000828">
    <property type="protein sequence ID" value="ABW29935.1"/>
    <property type="molecule type" value="Genomic_DNA"/>
</dbReference>
<dbReference type="Proteomes" id="UP000000268">
    <property type="component" value="Chromosome"/>
</dbReference>
<gene>
    <name evidence="1" type="ordered locus">AM1_4964</name>
</gene>
<keyword evidence="2" id="KW-1185">Reference proteome</keyword>
<evidence type="ECO:0000313" key="1">
    <source>
        <dbReference type="EMBL" id="ABW29935.1"/>
    </source>
</evidence>
<dbReference type="AlphaFoldDB" id="B0C4Q2"/>
<sequence length="54" mass="5873">MKNYPHQLKQSSFADGGVGLARGQARSQETLVFHGVNVGIVVKNDSKSKEQLNC</sequence>
<organism evidence="1 2">
    <name type="scientific">Acaryochloris marina (strain MBIC 11017)</name>
    <dbReference type="NCBI Taxonomy" id="329726"/>
    <lineage>
        <taxon>Bacteria</taxon>
        <taxon>Bacillati</taxon>
        <taxon>Cyanobacteriota</taxon>
        <taxon>Cyanophyceae</taxon>
        <taxon>Acaryochloridales</taxon>
        <taxon>Acaryochloridaceae</taxon>
        <taxon>Acaryochloris</taxon>
    </lineage>
</organism>
<accession>B0C4Q2</accession>
<proteinExistence type="predicted"/>
<dbReference type="HOGENOM" id="CLU_3039297_0_0_3"/>
<evidence type="ECO:0000313" key="2">
    <source>
        <dbReference type="Proteomes" id="UP000000268"/>
    </source>
</evidence>
<reference evidence="1 2" key="1">
    <citation type="journal article" date="2008" name="Proc. Natl. Acad. Sci. U.S.A.">
        <title>Niche adaptation and genome expansion in the chlorophyll d-producing cyanobacterium Acaryochloris marina.</title>
        <authorList>
            <person name="Swingley W.D."/>
            <person name="Chen M."/>
            <person name="Cheung P.C."/>
            <person name="Conrad A.L."/>
            <person name="Dejesa L.C."/>
            <person name="Hao J."/>
            <person name="Honchak B.M."/>
            <person name="Karbach L.E."/>
            <person name="Kurdoglu A."/>
            <person name="Lahiri S."/>
            <person name="Mastrian S.D."/>
            <person name="Miyashita H."/>
            <person name="Page L."/>
            <person name="Ramakrishna P."/>
            <person name="Satoh S."/>
            <person name="Sattley W.M."/>
            <person name="Shimada Y."/>
            <person name="Taylor H.L."/>
            <person name="Tomo T."/>
            <person name="Tsuchiya T."/>
            <person name="Wang Z.T."/>
            <person name="Raymond J."/>
            <person name="Mimuro M."/>
            <person name="Blankenship R.E."/>
            <person name="Touchman J.W."/>
        </authorList>
    </citation>
    <scope>NUCLEOTIDE SEQUENCE [LARGE SCALE GENOMIC DNA]</scope>
    <source>
        <strain evidence="2">MBIC 11017</strain>
    </source>
</reference>
<name>B0C4Q2_ACAM1</name>
<dbReference type="KEGG" id="amr:AM1_4964"/>
<protein>
    <submittedName>
        <fullName evidence="1">Uncharacterized protein</fullName>
    </submittedName>
</protein>